<evidence type="ECO:0000256" key="4">
    <source>
        <dbReference type="ARBA" id="ARBA00023015"/>
    </source>
</evidence>
<keyword evidence="6" id="KW-0539">Nucleus</keyword>
<evidence type="ECO:0000259" key="7">
    <source>
        <dbReference type="Pfam" id="PF03847"/>
    </source>
</evidence>
<dbReference type="InterPro" id="IPR009072">
    <property type="entry name" value="Histone-fold"/>
</dbReference>
<dbReference type="PANTHER" id="PTHR12264:SF21">
    <property type="entry name" value="TRANSCRIPTION INITIATION FACTOR TFIID SUBUNIT 12"/>
    <property type="match status" value="1"/>
</dbReference>
<evidence type="ECO:0000256" key="5">
    <source>
        <dbReference type="ARBA" id="ARBA00023163"/>
    </source>
</evidence>
<evidence type="ECO:0000256" key="2">
    <source>
        <dbReference type="ARBA" id="ARBA00007530"/>
    </source>
</evidence>
<dbReference type="Gene3D" id="1.10.20.10">
    <property type="entry name" value="Histone, subunit A"/>
    <property type="match status" value="1"/>
</dbReference>
<keyword evidence="4" id="KW-0805">Transcription regulation</keyword>
<dbReference type="SUPFAM" id="SSF47113">
    <property type="entry name" value="Histone-fold"/>
    <property type="match status" value="1"/>
</dbReference>
<dbReference type="EMBL" id="KE220936">
    <property type="protein sequence ID" value="EPQ20541.1"/>
    <property type="molecule type" value="Genomic_DNA"/>
</dbReference>
<reference evidence="8 9" key="1">
    <citation type="journal article" date="2013" name="Nat. Commun.">
        <title>Genome analysis reveals insights into physiology and longevity of the Brandt's bat Myotis brandtii.</title>
        <authorList>
            <person name="Seim I."/>
            <person name="Fang X."/>
            <person name="Xiong Z."/>
            <person name="Lobanov A.V."/>
            <person name="Huang Z."/>
            <person name="Ma S."/>
            <person name="Feng Y."/>
            <person name="Turanov A.A."/>
            <person name="Zhu Y."/>
            <person name="Lenz T.L."/>
            <person name="Gerashchenko M.V."/>
            <person name="Fan D."/>
            <person name="Hee Yim S."/>
            <person name="Yao X."/>
            <person name="Jordan D."/>
            <person name="Xiong Y."/>
            <person name="Ma Y."/>
            <person name="Lyapunov A.N."/>
            <person name="Chen G."/>
            <person name="Kulakova O.I."/>
            <person name="Sun Y."/>
            <person name="Lee S.G."/>
            <person name="Bronson R.T."/>
            <person name="Moskalev A.A."/>
            <person name="Sunyaev S.R."/>
            <person name="Zhang G."/>
            <person name="Krogh A."/>
            <person name="Wang J."/>
            <person name="Gladyshev V.N."/>
        </authorList>
    </citation>
    <scope>NUCLEOTIDE SEQUENCE [LARGE SCALE GENOMIC DNA]</scope>
</reference>
<dbReference type="AlphaFoldDB" id="S7NUB7"/>
<dbReference type="GO" id="GO:0046982">
    <property type="term" value="F:protein heterodimerization activity"/>
    <property type="evidence" value="ECO:0007669"/>
    <property type="project" value="InterPro"/>
</dbReference>
<accession>S7NUB7</accession>
<organism evidence="8 9">
    <name type="scientific">Myotis brandtii</name>
    <name type="common">Brandt's bat</name>
    <dbReference type="NCBI Taxonomy" id="109478"/>
    <lineage>
        <taxon>Eukaryota</taxon>
        <taxon>Metazoa</taxon>
        <taxon>Chordata</taxon>
        <taxon>Craniata</taxon>
        <taxon>Vertebrata</taxon>
        <taxon>Euteleostomi</taxon>
        <taxon>Mammalia</taxon>
        <taxon>Eutheria</taxon>
        <taxon>Laurasiatheria</taxon>
        <taxon>Chiroptera</taxon>
        <taxon>Yangochiroptera</taxon>
        <taxon>Vespertilionidae</taxon>
        <taxon>Myotis</taxon>
    </lineage>
</organism>
<dbReference type="CDD" id="cd07981">
    <property type="entry name" value="HFD_TAF12"/>
    <property type="match status" value="1"/>
</dbReference>
<comment type="subcellular location">
    <subcellularLocation>
        <location evidence="1">Nucleus</location>
    </subcellularLocation>
</comment>
<dbReference type="PANTHER" id="PTHR12264">
    <property type="entry name" value="TRANSCRIPTION INITIATION FACTOR TFIID SUBUNIT 12"/>
    <property type="match status" value="1"/>
</dbReference>
<keyword evidence="8" id="KW-0396">Initiation factor</keyword>
<name>S7NUB7_MYOBR</name>
<dbReference type="GO" id="GO:0005669">
    <property type="term" value="C:transcription factor TFIID complex"/>
    <property type="evidence" value="ECO:0007669"/>
    <property type="project" value="InterPro"/>
</dbReference>
<proteinExistence type="inferred from homology"/>
<evidence type="ECO:0000256" key="6">
    <source>
        <dbReference type="ARBA" id="ARBA00023242"/>
    </source>
</evidence>
<evidence type="ECO:0000256" key="1">
    <source>
        <dbReference type="ARBA" id="ARBA00004123"/>
    </source>
</evidence>
<keyword evidence="5" id="KW-0804">Transcription</keyword>
<evidence type="ECO:0000313" key="8">
    <source>
        <dbReference type="EMBL" id="EPQ20541.1"/>
    </source>
</evidence>
<dbReference type="GO" id="GO:0017025">
    <property type="term" value="F:TBP-class protein binding"/>
    <property type="evidence" value="ECO:0007669"/>
    <property type="project" value="TreeGrafter"/>
</dbReference>
<dbReference type="InterPro" id="IPR003228">
    <property type="entry name" value="TFIID_TAF12_dom"/>
</dbReference>
<dbReference type="InterPro" id="IPR037794">
    <property type="entry name" value="TAF12"/>
</dbReference>
<dbReference type="GO" id="GO:0000124">
    <property type="term" value="C:SAGA complex"/>
    <property type="evidence" value="ECO:0007669"/>
    <property type="project" value="InterPro"/>
</dbReference>
<feature type="domain" description="Transcription initiation factor TFIID subunit 12" evidence="7">
    <location>
        <begin position="1"/>
        <end position="44"/>
    </location>
</feature>
<dbReference type="Proteomes" id="UP000052978">
    <property type="component" value="Unassembled WGS sequence"/>
</dbReference>
<dbReference type="Pfam" id="PF03847">
    <property type="entry name" value="TFIID_20kDa"/>
    <property type="match status" value="1"/>
</dbReference>
<keyword evidence="9" id="KW-1185">Reference proteome</keyword>
<protein>
    <recommendedName>
        <fullName evidence="3">Transcription initiation factor TFIID subunit 12</fullName>
    </recommendedName>
</protein>
<comment type="similarity">
    <text evidence="2">Belongs to the TAF12 family.</text>
</comment>
<gene>
    <name evidence="8" type="ORF">D623_10000001</name>
</gene>
<dbReference type="GO" id="GO:0003743">
    <property type="term" value="F:translation initiation factor activity"/>
    <property type="evidence" value="ECO:0007669"/>
    <property type="project" value="UniProtKB-KW"/>
</dbReference>
<keyword evidence="8" id="KW-0648">Protein biosynthesis</keyword>
<evidence type="ECO:0000256" key="3">
    <source>
        <dbReference type="ARBA" id="ARBA00017484"/>
    </source>
</evidence>
<dbReference type="GO" id="GO:0051123">
    <property type="term" value="P:RNA polymerase II preinitiation complex assembly"/>
    <property type="evidence" value="ECO:0007669"/>
    <property type="project" value="TreeGrafter"/>
</dbReference>
<dbReference type="GO" id="GO:0003677">
    <property type="term" value="F:DNA binding"/>
    <property type="evidence" value="ECO:0007669"/>
    <property type="project" value="TreeGrafter"/>
</dbReference>
<evidence type="ECO:0000313" key="9">
    <source>
        <dbReference type="Proteomes" id="UP000052978"/>
    </source>
</evidence>
<sequence length="71" mass="8414">MLLQTADDFIESVVTAACQLAWHRKSSTLEMKDVQLHLEHQWNMRIPGFDSEEIQPTKKLVPQRLTNREWH</sequence>